<dbReference type="InterPro" id="IPR036388">
    <property type="entry name" value="WH-like_DNA-bd_sf"/>
</dbReference>
<dbReference type="SUPFAM" id="SSF47769">
    <property type="entry name" value="SAM/Pointed domain"/>
    <property type="match status" value="1"/>
</dbReference>
<feature type="compositionally biased region" description="Basic and acidic residues" evidence="4">
    <location>
        <begin position="278"/>
        <end position="287"/>
    </location>
</feature>
<dbReference type="PROSITE" id="PS51433">
    <property type="entry name" value="PNT"/>
    <property type="match status" value="1"/>
</dbReference>
<dbReference type="InterPro" id="IPR036390">
    <property type="entry name" value="WH_DNA-bd_sf"/>
</dbReference>
<dbReference type="SMART" id="SM00413">
    <property type="entry name" value="ETS"/>
    <property type="match status" value="1"/>
</dbReference>
<dbReference type="GO" id="GO:0043565">
    <property type="term" value="F:sequence-specific DNA binding"/>
    <property type="evidence" value="ECO:0007669"/>
    <property type="project" value="InterPro"/>
</dbReference>
<dbReference type="AlphaFoldDB" id="A0A6F7QAF0"/>
<keyword evidence="2 3" id="KW-0238">DNA-binding</keyword>
<dbReference type="CDD" id="cd08757">
    <property type="entry name" value="SAM_PNT_ESE"/>
    <property type="match status" value="1"/>
</dbReference>
<dbReference type="Gene3D" id="1.10.10.10">
    <property type="entry name" value="Winged helix-like DNA-binding domain superfamily/Winged helix DNA-binding domain"/>
    <property type="match status" value="1"/>
</dbReference>
<feature type="domain" description="PNT" evidence="6">
    <location>
        <begin position="34"/>
        <end position="121"/>
    </location>
</feature>
<dbReference type="SMART" id="SM00251">
    <property type="entry name" value="SAM_PNT"/>
    <property type="match status" value="1"/>
</dbReference>
<keyword evidence="7" id="KW-1185">Reference proteome</keyword>
<dbReference type="GO" id="GO:0005634">
    <property type="term" value="C:nucleus"/>
    <property type="evidence" value="ECO:0007669"/>
    <property type="project" value="UniProtKB-SubCell"/>
</dbReference>
<dbReference type="OrthoDB" id="8196042at2759"/>
<dbReference type="PRINTS" id="PR00454">
    <property type="entry name" value="ETSDOMAIN"/>
</dbReference>
<evidence type="ECO:0000313" key="7">
    <source>
        <dbReference type="Proteomes" id="UP000025227"/>
    </source>
</evidence>
<evidence type="ECO:0000313" key="8">
    <source>
        <dbReference type="WBParaSite" id="HCON_00175580-00001"/>
    </source>
</evidence>
<dbReference type="OMA" id="WEDPAEG"/>
<dbReference type="InterPro" id="IPR013761">
    <property type="entry name" value="SAM/pointed_sf"/>
</dbReference>
<dbReference type="GO" id="GO:0000981">
    <property type="term" value="F:DNA-binding transcription factor activity, RNA polymerase II-specific"/>
    <property type="evidence" value="ECO:0007669"/>
    <property type="project" value="TreeGrafter"/>
</dbReference>
<reference evidence="8 9" key="1">
    <citation type="submission" date="2020-12" db="UniProtKB">
        <authorList>
            <consortium name="WormBaseParasite"/>
        </authorList>
    </citation>
    <scope>IDENTIFICATION</scope>
    <source>
        <strain evidence="8 9">MHco3</strain>
    </source>
</reference>
<evidence type="ECO:0000259" key="6">
    <source>
        <dbReference type="PROSITE" id="PS51433"/>
    </source>
</evidence>
<dbReference type="SUPFAM" id="SSF46785">
    <property type="entry name" value="Winged helix' DNA-binding domain"/>
    <property type="match status" value="1"/>
</dbReference>
<dbReference type="InterPro" id="IPR000418">
    <property type="entry name" value="Ets_dom"/>
</dbReference>
<keyword evidence="3" id="KW-0539">Nucleus</keyword>
<evidence type="ECO:0000256" key="4">
    <source>
        <dbReference type="SAM" id="MobiDB-lite"/>
    </source>
</evidence>
<dbReference type="InterPro" id="IPR003118">
    <property type="entry name" value="Pointed_dom"/>
</dbReference>
<dbReference type="Pfam" id="PF00178">
    <property type="entry name" value="Ets"/>
    <property type="match status" value="1"/>
</dbReference>
<dbReference type="GO" id="GO:0030154">
    <property type="term" value="P:cell differentiation"/>
    <property type="evidence" value="ECO:0007669"/>
    <property type="project" value="TreeGrafter"/>
</dbReference>
<comment type="similarity">
    <text evidence="1 3">Belongs to the ETS family.</text>
</comment>
<proteinExistence type="inferred from homology"/>
<dbReference type="WBParaSite" id="HCON_00175580-00002">
    <property type="protein sequence ID" value="HCON_00175580-00002"/>
    <property type="gene ID" value="HCON_00175580"/>
</dbReference>
<evidence type="ECO:0000259" key="5">
    <source>
        <dbReference type="PROSITE" id="PS50061"/>
    </source>
</evidence>
<protein>
    <submittedName>
        <fullName evidence="8 9">Ets-domain protein</fullName>
    </submittedName>
</protein>
<feature type="region of interest" description="Disordered" evidence="4">
    <location>
        <begin position="274"/>
        <end position="294"/>
    </location>
</feature>
<dbReference type="PANTHER" id="PTHR11849">
    <property type="entry name" value="ETS"/>
    <property type="match status" value="1"/>
</dbReference>
<sequence length="399" mass="44732">MCLPVLLGKLSGAQSILRTHASTKPFNSSTTPFKPIPNNEKVDLSRFRVKDPVEWLVDDVVSWMLDVAKRHEIPFEEMNMHKFANLTGQQLIGMTEQHFVERDHIWGPLIYSEFRKNLAEDTSVIDEVMKKYTVDEETETVTNAEHSMSCGILRSDLPAPSPSNVVSQFQSLTDTLNHSVNQTLNHGVQLDSNLAQNLQQTLSQSLATSLAAGLSTGLSPISLGLVHNGGSPSSPVIAAHLQQKPPSLTSDPSTYFARSASSCCDFEGFEMRANINDSKPKNSNEGRSRKHSKSTRGSKLWEFIRDALKDPLTCPSIVRWEDPIEGVFRIVESEKLARLWGERKNNTKMTYEKLSRAMRTYYEKRILVPVPKTGLYPKKLVYKFGPGAQGWDTIKKEVL</sequence>
<evidence type="ECO:0000313" key="9">
    <source>
        <dbReference type="WBParaSite" id="HCON_00175580-00002"/>
    </source>
</evidence>
<accession>A0A6F7QAF0</accession>
<evidence type="ECO:0000256" key="1">
    <source>
        <dbReference type="ARBA" id="ARBA00005562"/>
    </source>
</evidence>
<dbReference type="PROSITE" id="PS50061">
    <property type="entry name" value="ETS_DOMAIN_3"/>
    <property type="match status" value="1"/>
</dbReference>
<dbReference type="PANTHER" id="PTHR11849:SF190">
    <property type="entry name" value="ETS-DOMAIN PROTEIN"/>
    <property type="match status" value="1"/>
</dbReference>
<name>A0A6F7QAF0_HAECO</name>
<organism evidence="7 9">
    <name type="scientific">Haemonchus contortus</name>
    <name type="common">Barber pole worm</name>
    <dbReference type="NCBI Taxonomy" id="6289"/>
    <lineage>
        <taxon>Eukaryota</taxon>
        <taxon>Metazoa</taxon>
        <taxon>Ecdysozoa</taxon>
        <taxon>Nematoda</taxon>
        <taxon>Chromadorea</taxon>
        <taxon>Rhabditida</taxon>
        <taxon>Rhabditina</taxon>
        <taxon>Rhabditomorpha</taxon>
        <taxon>Strongyloidea</taxon>
        <taxon>Trichostrongylidae</taxon>
        <taxon>Haemonchus</taxon>
    </lineage>
</organism>
<evidence type="ECO:0000256" key="3">
    <source>
        <dbReference type="RuleBase" id="RU004019"/>
    </source>
</evidence>
<comment type="subcellular location">
    <subcellularLocation>
        <location evidence="3">Nucleus</location>
    </subcellularLocation>
</comment>
<dbReference type="InterPro" id="IPR046328">
    <property type="entry name" value="ETS_fam"/>
</dbReference>
<dbReference type="Proteomes" id="UP000025227">
    <property type="component" value="Unplaced"/>
</dbReference>
<dbReference type="WBParaSite" id="HCON_00175580-00001">
    <property type="protein sequence ID" value="HCON_00175580-00001"/>
    <property type="gene ID" value="HCON_00175580"/>
</dbReference>
<dbReference type="Pfam" id="PF02198">
    <property type="entry name" value="SAM_PNT"/>
    <property type="match status" value="1"/>
</dbReference>
<evidence type="ECO:0000256" key="2">
    <source>
        <dbReference type="ARBA" id="ARBA00023125"/>
    </source>
</evidence>
<dbReference type="Gene3D" id="1.10.150.50">
    <property type="entry name" value="Transcription Factor, Ets-1"/>
    <property type="match status" value="1"/>
</dbReference>
<feature type="domain" description="ETS" evidence="5">
    <location>
        <begin position="298"/>
        <end position="385"/>
    </location>
</feature>